<evidence type="ECO:0000313" key="3">
    <source>
        <dbReference type="Proteomes" id="UP000662770"/>
    </source>
</evidence>
<proteinExistence type="predicted"/>
<feature type="signal peptide" evidence="1">
    <location>
        <begin position="1"/>
        <end position="21"/>
    </location>
</feature>
<dbReference type="Proteomes" id="UP000662770">
    <property type="component" value="Chromosome"/>
</dbReference>
<accession>A0ABX7QQE4</accession>
<keyword evidence="3" id="KW-1185">Reference proteome</keyword>
<evidence type="ECO:0000256" key="1">
    <source>
        <dbReference type="SAM" id="SignalP"/>
    </source>
</evidence>
<sequence>MLLTTKRLLWVLLVATLPASAASLRDPTMPPAGVRMGSAAEALPSAEVRLQLNSIVTGATGKHAVINNQIYHVGDSVNGVVISAIHDNQVSLADGRRLSLFPTVTKQNKKR</sequence>
<gene>
    <name evidence="2" type="ORF">JYB87_16210</name>
</gene>
<dbReference type="RefSeq" id="WP_207354481.1">
    <property type="nucleotide sequence ID" value="NZ_CP071503.1"/>
</dbReference>
<evidence type="ECO:0000313" key="2">
    <source>
        <dbReference type="EMBL" id="QSX33247.1"/>
    </source>
</evidence>
<reference evidence="2 3" key="1">
    <citation type="submission" date="2021-03" db="EMBL/GenBank/DDBJ databases">
        <title>Novel species identification of genus Shewanella.</title>
        <authorList>
            <person name="Liu G."/>
            <person name="Zhang Q."/>
        </authorList>
    </citation>
    <scope>NUCLEOTIDE SEQUENCE [LARGE SCALE GENOMIC DNA]</scope>
    <source>
        <strain evidence="2 3">FJAT-51800</strain>
    </source>
</reference>
<keyword evidence="1" id="KW-0732">Signal</keyword>
<feature type="chain" id="PRO_5046248164" evidence="1">
    <location>
        <begin position="22"/>
        <end position="111"/>
    </location>
</feature>
<protein>
    <submittedName>
        <fullName evidence="2">MSHA biogenesis protein MshK</fullName>
    </submittedName>
</protein>
<dbReference type="EMBL" id="CP071503">
    <property type="protein sequence ID" value="QSX33247.1"/>
    <property type="molecule type" value="Genomic_DNA"/>
</dbReference>
<name>A0ABX7QQE4_9GAMM</name>
<organism evidence="2 3">
    <name type="scientific">Shewanella avicenniae</name>
    <dbReference type="NCBI Taxonomy" id="2814294"/>
    <lineage>
        <taxon>Bacteria</taxon>
        <taxon>Pseudomonadati</taxon>
        <taxon>Pseudomonadota</taxon>
        <taxon>Gammaproteobacteria</taxon>
        <taxon>Alteromonadales</taxon>
        <taxon>Shewanellaceae</taxon>
        <taxon>Shewanella</taxon>
    </lineage>
</organism>